<keyword evidence="1" id="KW-0472">Membrane</keyword>
<dbReference type="AlphaFoldDB" id="A0A934MRL9"/>
<feature type="transmembrane region" description="Helical" evidence="1">
    <location>
        <begin position="6"/>
        <end position="30"/>
    </location>
</feature>
<gene>
    <name evidence="2" type="ORF">JFN88_14570</name>
</gene>
<name>A0A934MRL9_9BACL</name>
<evidence type="ECO:0000256" key="1">
    <source>
        <dbReference type="SAM" id="Phobius"/>
    </source>
</evidence>
<feature type="transmembrane region" description="Helical" evidence="1">
    <location>
        <begin position="42"/>
        <end position="62"/>
    </location>
</feature>
<dbReference type="RefSeq" id="WP_199020016.1">
    <property type="nucleotide sequence ID" value="NZ_JAELUP010000075.1"/>
</dbReference>
<accession>A0A934MRL9</accession>
<organism evidence="2 3">
    <name type="scientific">Paenibacillus roseus</name>
    <dbReference type="NCBI Taxonomy" id="2798579"/>
    <lineage>
        <taxon>Bacteria</taxon>
        <taxon>Bacillati</taxon>
        <taxon>Bacillota</taxon>
        <taxon>Bacilli</taxon>
        <taxon>Bacillales</taxon>
        <taxon>Paenibacillaceae</taxon>
        <taxon>Paenibacillus</taxon>
    </lineage>
</organism>
<keyword evidence="1" id="KW-1133">Transmembrane helix</keyword>
<protein>
    <submittedName>
        <fullName evidence="2">Uncharacterized protein</fullName>
    </submittedName>
</protein>
<proteinExistence type="predicted"/>
<sequence>MPLWLRFVIIAIIVLSVLSLLWFLIGSTAYLQRGMDIIGTTYLLFAGIPVLLIVVLFIKLLIKGWTTTSGIPTIGIYVGIVISLLLSVVLIQSVSSHGWSKEKMRSDSIKITTDGKYEYRIDLINLFQRNSTARLYLKDVDSREEMNIPVNIQTRNIITLSVGKVNHWILLEPTDKPSRYILTTTKELRIPEEKFEIDVVTRITRKLE</sequence>
<evidence type="ECO:0000313" key="3">
    <source>
        <dbReference type="Proteomes" id="UP000640274"/>
    </source>
</evidence>
<dbReference type="Proteomes" id="UP000640274">
    <property type="component" value="Unassembled WGS sequence"/>
</dbReference>
<keyword evidence="3" id="KW-1185">Reference proteome</keyword>
<feature type="transmembrane region" description="Helical" evidence="1">
    <location>
        <begin position="74"/>
        <end position="95"/>
    </location>
</feature>
<comment type="caution">
    <text evidence="2">The sequence shown here is derived from an EMBL/GenBank/DDBJ whole genome shotgun (WGS) entry which is preliminary data.</text>
</comment>
<evidence type="ECO:0000313" key="2">
    <source>
        <dbReference type="EMBL" id="MBJ6362469.1"/>
    </source>
</evidence>
<dbReference type="EMBL" id="JAELUP010000075">
    <property type="protein sequence ID" value="MBJ6362469.1"/>
    <property type="molecule type" value="Genomic_DNA"/>
</dbReference>
<reference evidence="2" key="1">
    <citation type="submission" date="2020-12" db="EMBL/GenBank/DDBJ databases">
        <authorList>
            <person name="Huq M.A."/>
        </authorList>
    </citation>
    <scope>NUCLEOTIDE SEQUENCE</scope>
    <source>
        <strain evidence="2">MAHUQ-46</strain>
    </source>
</reference>
<keyword evidence="1" id="KW-0812">Transmembrane</keyword>